<comment type="caution">
    <text evidence="1">The sequence shown here is derived from an EMBL/GenBank/DDBJ whole genome shotgun (WGS) entry which is preliminary data.</text>
</comment>
<evidence type="ECO:0000313" key="1">
    <source>
        <dbReference type="EMBL" id="TGO90493.1"/>
    </source>
</evidence>
<dbReference type="Proteomes" id="UP000297280">
    <property type="component" value="Unassembled WGS sequence"/>
</dbReference>
<dbReference type="EMBL" id="PQXO01000062">
    <property type="protein sequence ID" value="TGO90493.1"/>
    <property type="molecule type" value="Genomic_DNA"/>
</dbReference>
<name>A0A4Z1L1M5_9HELO</name>
<accession>A0A4Z1L1M5</accession>
<sequence>MSRPQHALLQVPSHSHYYTAEISFNRRYQSSLVPCPTTVLKSQYSKEFKSSVVLLHLGLFYEPTATTVFSTKTAIPVQATGAQRRELLTLGDKGFAVSGLVSSLNLGAIEPSPAPIPDITLFKPHAVVFPGLVATETDGQPIQAIVRRGTEEESAVDIPTFTTLSSGKPPVSTQNSPATITARQNITALTLIGCGTAPGGLITCARTTFNNCVSLAGGQTCNGRIPSPTSTTNEVQSFLWVAPTTLQRGGDTITTKLISGLFRTTLQARASLAPRSLVPFTETLRMMIGRF</sequence>
<keyword evidence="2" id="KW-1185">Reference proteome</keyword>
<dbReference type="AlphaFoldDB" id="A0A4Z1L1M5"/>
<protein>
    <submittedName>
        <fullName evidence="1">Uncharacterized protein</fullName>
    </submittedName>
</protein>
<organism evidence="1 2">
    <name type="scientific">Botrytis porri</name>
    <dbReference type="NCBI Taxonomy" id="87229"/>
    <lineage>
        <taxon>Eukaryota</taxon>
        <taxon>Fungi</taxon>
        <taxon>Dikarya</taxon>
        <taxon>Ascomycota</taxon>
        <taxon>Pezizomycotina</taxon>
        <taxon>Leotiomycetes</taxon>
        <taxon>Helotiales</taxon>
        <taxon>Sclerotiniaceae</taxon>
        <taxon>Botrytis</taxon>
    </lineage>
</organism>
<reference evidence="1 2" key="1">
    <citation type="submission" date="2017-12" db="EMBL/GenBank/DDBJ databases">
        <title>Comparative genomics of Botrytis spp.</title>
        <authorList>
            <person name="Valero-Jimenez C.A."/>
            <person name="Tapia P."/>
            <person name="Veloso J."/>
            <person name="Silva-Moreno E."/>
            <person name="Staats M."/>
            <person name="Valdes J.H."/>
            <person name="Van Kan J.A.L."/>
        </authorList>
    </citation>
    <scope>NUCLEOTIDE SEQUENCE [LARGE SCALE GENOMIC DNA]</scope>
    <source>
        <strain evidence="1 2">MUCL3349</strain>
    </source>
</reference>
<proteinExistence type="predicted"/>
<gene>
    <name evidence="1" type="ORF">BPOR_0062g00130</name>
</gene>
<evidence type="ECO:0000313" key="2">
    <source>
        <dbReference type="Proteomes" id="UP000297280"/>
    </source>
</evidence>
<dbReference type="OrthoDB" id="3539539at2759"/>